<dbReference type="Gene3D" id="3.30.1930.10">
    <property type="entry name" value="capsid protein of prophage domain"/>
    <property type="match status" value="1"/>
</dbReference>
<comment type="caution">
    <text evidence="1">The sequence shown here is derived from an EMBL/GenBank/DDBJ whole genome shotgun (WGS) entry which is preliminary data.</text>
</comment>
<sequence length="339" mass="38249">MPFALNFPTTQEITHIVRNVIVDPTKFIGNEFAPVVGVYSEKVEVDVIEAVQGMTSAHSLNADPSIVTLPGQSTRTYATAYWKETYRMNEEELLFARREGTYNQRAGRDRVIRRAMEMNTRLETRIEWLRWQMLVNGKIQVNENNVKFTVPANIPNTNMPSFDWTDPSHNIIGDIENMLELFLGTGAKPKKAYFNYGAAKLMAQNEGIRDLLKQSIFATTLSPRNITKALPLLFPELEFELYAEGYGDGKGNFVPFIPSNKFIIRGEGMPGEVPMDFASTITLHNGGLDQPQPGKFSFIEDESQRKNPHVDITVGIYGLPRIFHPNWFVSATIAPTTNI</sequence>
<organism evidence="1 2">
    <name type="scientific">Collibacillus ludicampi</name>
    <dbReference type="NCBI Taxonomy" id="2771369"/>
    <lineage>
        <taxon>Bacteria</taxon>
        <taxon>Bacillati</taxon>
        <taxon>Bacillota</taxon>
        <taxon>Bacilli</taxon>
        <taxon>Bacillales</taxon>
        <taxon>Alicyclobacillaceae</taxon>
        <taxon>Collibacillus</taxon>
    </lineage>
</organism>
<dbReference type="InterPro" id="IPR005564">
    <property type="entry name" value="Major_capsid_GpE"/>
</dbReference>
<evidence type="ECO:0000313" key="2">
    <source>
        <dbReference type="Proteomes" id="UP001057291"/>
    </source>
</evidence>
<proteinExistence type="predicted"/>
<protein>
    <recommendedName>
        <fullName evidence="3">Major capsid protein</fullName>
    </recommendedName>
</protein>
<evidence type="ECO:0000313" key="1">
    <source>
        <dbReference type="EMBL" id="GIM45956.1"/>
    </source>
</evidence>
<dbReference type="Gene3D" id="3.15.30.10">
    <property type="entry name" value="putative capsid protein of prophage domain like"/>
    <property type="match status" value="1"/>
</dbReference>
<name>A0AAV4LDZ6_9BACL</name>
<accession>A0AAV4LDZ6</accession>
<dbReference type="EMBL" id="BOQE01000001">
    <property type="protein sequence ID" value="GIM45956.1"/>
    <property type="molecule type" value="Genomic_DNA"/>
</dbReference>
<dbReference type="AlphaFoldDB" id="A0AAV4LDZ6"/>
<reference evidence="1" key="1">
    <citation type="journal article" date="2023" name="Int. J. Syst. Evol. Microbiol.">
        <title>Collibacillus ludicampi gen. nov., sp. nov., a new soil bacterium of the family Alicyclobacillaceae.</title>
        <authorList>
            <person name="Jojima T."/>
            <person name="Ioku Y."/>
            <person name="Fukuta Y."/>
            <person name="Shirasaka N."/>
            <person name="Matsumura Y."/>
            <person name="Mori M."/>
        </authorList>
    </citation>
    <scope>NUCLEOTIDE SEQUENCE</scope>
    <source>
        <strain evidence="1">TP075</strain>
    </source>
</reference>
<dbReference type="RefSeq" id="WP_282199114.1">
    <property type="nucleotide sequence ID" value="NZ_BOQE01000001.1"/>
</dbReference>
<dbReference type="Pfam" id="PF03864">
    <property type="entry name" value="Phage_cap_E"/>
    <property type="match status" value="1"/>
</dbReference>
<keyword evidence="2" id="KW-1185">Reference proteome</keyword>
<dbReference type="Proteomes" id="UP001057291">
    <property type="component" value="Unassembled WGS sequence"/>
</dbReference>
<evidence type="ECO:0008006" key="3">
    <source>
        <dbReference type="Google" id="ProtNLM"/>
    </source>
</evidence>
<gene>
    <name evidence="1" type="ORF">DNHGIG_15050</name>
</gene>